<dbReference type="AlphaFoldDB" id="A0A6H9YU48"/>
<keyword evidence="3" id="KW-1185">Reference proteome</keyword>
<proteinExistence type="predicted"/>
<dbReference type="OrthoDB" id="568335at2"/>
<feature type="region of interest" description="Disordered" evidence="1">
    <location>
        <begin position="1"/>
        <end position="25"/>
    </location>
</feature>
<dbReference type="Proteomes" id="UP000468735">
    <property type="component" value="Unassembled WGS sequence"/>
</dbReference>
<organism evidence="2 3">
    <name type="scientific">Actinomadura rudentiformis</name>
    <dbReference type="NCBI Taxonomy" id="359158"/>
    <lineage>
        <taxon>Bacteria</taxon>
        <taxon>Bacillati</taxon>
        <taxon>Actinomycetota</taxon>
        <taxon>Actinomycetes</taxon>
        <taxon>Streptosporangiales</taxon>
        <taxon>Thermomonosporaceae</taxon>
        <taxon>Actinomadura</taxon>
    </lineage>
</organism>
<comment type="caution">
    <text evidence="2">The sequence shown here is derived from an EMBL/GenBank/DDBJ whole genome shotgun (WGS) entry which is preliminary data.</text>
</comment>
<evidence type="ECO:0000256" key="1">
    <source>
        <dbReference type="SAM" id="MobiDB-lite"/>
    </source>
</evidence>
<accession>A0A6H9YU48</accession>
<sequence>MGAPAASQQGDRNARATTPLRNSGRAMIDHSYLHTAIDDHPRPAHLQILADERRETAAAFCSHAHQFFTDAGITVAAF</sequence>
<evidence type="ECO:0000313" key="2">
    <source>
        <dbReference type="EMBL" id="KAB2349124.1"/>
    </source>
</evidence>
<dbReference type="RefSeq" id="WP_151560897.1">
    <property type="nucleotide sequence ID" value="NZ_WBMT01000006.1"/>
</dbReference>
<evidence type="ECO:0000313" key="3">
    <source>
        <dbReference type="Proteomes" id="UP000468735"/>
    </source>
</evidence>
<dbReference type="EMBL" id="WBMT01000006">
    <property type="protein sequence ID" value="KAB2349124.1"/>
    <property type="molecule type" value="Genomic_DNA"/>
</dbReference>
<gene>
    <name evidence="2" type="ORF">F8566_15480</name>
</gene>
<name>A0A6H9YU48_9ACTN</name>
<protein>
    <submittedName>
        <fullName evidence="2">Uncharacterized protein</fullName>
    </submittedName>
</protein>
<reference evidence="2 3" key="1">
    <citation type="submission" date="2019-09" db="EMBL/GenBank/DDBJ databases">
        <title>Actinomadura physcomitrii sp. nov., a novel actinomycete isolated from moss [Physcomitrium sphaericum (Ludw) Fuernr].</title>
        <authorList>
            <person name="Zhuang X."/>
            <person name="Liu C."/>
        </authorList>
    </citation>
    <scope>NUCLEOTIDE SEQUENCE [LARGE SCALE GENOMIC DNA]</scope>
    <source>
        <strain evidence="2 3">HMC1</strain>
    </source>
</reference>
<feature type="compositionally biased region" description="Polar residues" evidence="1">
    <location>
        <begin position="1"/>
        <end position="21"/>
    </location>
</feature>